<dbReference type="InterPro" id="IPR051277">
    <property type="entry name" value="SEZ6_CSMD_C4BPB_Regulators"/>
</dbReference>
<dbReference type="Proteomes" id="UP000314982">
    <property type="component" value="Unassembled WGS sequence"/>
</dbReference>
<dbReference type="Ensembl" id="ENSHHUT00000033043.1">
    <property type="protein sequence ID" value="ENSHHUP00000031739.1"/>
    <property type="gene ID" value="ENSHHUG00000020013.1"/>
</dbReference>
<feature type="domain" description="Sushi" evidence="5">
    <location>
        <begin position="1017"/>
        <end position="1075"/>
    </location>
</feature>
<feature type="domain" description="Sushi" evidence="5">
    <location>
        <begin position="394"/>
        <end position="451"/>
    </location>
</feature>
<reference evidence="7" key="1">
    <citation type="submission" date="2018-06" db="EMBL/GenBank/DDBJ databases">
        <title>Genome assembly of Danube salmon.</title>
        <authorList>
            <person name="Macqueen D.J."/>
            <person name="Gundappa M.K."/>
        </authorList>
    </citation>
    <scope>NUCLEOTIDE SEQUENCE [LARGE SCALE GENOMIC DNA]</scope>
</reference>
<feature type="disulfide bond" evidence="4">
    <location>
        <begin position="694"/>
        <end position="721"/>
    </location>
</feature>
<feature type="disulfide bond" evidence="4">
    <location>
        <begin position="480"/>
        <end position="507"/>
    </location>
</feature>
<dbReference type="PANTHER" id="PTHR45656:SF4">
    <property type="entry name" value="PROTEIN CBR-CLEC-78"/>
    <property type="match status" value="1"/>
</dbReference>
<reference evidence="6" key="3">
    <citation type="submission" date="2025-09" db="UniProtKB">
        <authorList>
            <consortium name="Ensembl"/>
        </authorList>
    </citation>
    <scope>IDENTIFICATION</scope>
</reference>
<feature type="disulfide bond" evidence="4">
    <location>
        <begin position="364"/>
        <end position="391"/>
    </location>
</feature>
<dbReference type="CDD" id="cd00033">
    <property type="entry name" value="CCP"/>
    <property type="match status" value="17"/>
</dbReference>
<dbReference type="InterPro" id="IPR035976">
    <property type="entry name" value="Sushi/SCR/CCP_sf"/>
</dbReference>
<evidence type="ECO:0000313" key="6">
    <source>
        <dbReference type="Ensembl" id="ENSHHUP00000031739.1"/>
    </source>
</evidence>
<dbReference type="InterPro" id="IPR000436">
    <property type="entry name" value="Sushi_SCR_CCP_dom"/>
</dbReference>
<feature type="domain" description="Sushi" evidence="5">
    <location>
        <begin position="608"/>
        <end position="665"/>
    </location>
</feature>
<accession>A0A4W5M1R8</accession>
<feature type="domain" description="Sushi" evidence="5">
    <location>
        <begin position="452"/>
        <end position="509"/>
    </location>
</feature>
<feature type="disulfide bond" evidence="4">
    <location>
        <begin position="216"/>
        <end position="259"/>
    </location>
</feature>
<feature type="domain" description="Sushi" evidence="5">
    <location>
        <begin position="724"/>
        <end position="781"/>
    </location>
</feature>
<feature type="disulfide bond" evidence="4">
    <location>
        <begin position="422"/>
        <end position="449"/>
    </location>
</feature>
<feature type="domain" description="Sushi" evidence="5">
    <location>
        <begin position="332"/>
        <end position="393"/>
    </location>
</feature>
<feature type="domain" description="Sushi" evidence="5">
    <location>
        <begin position="510"/>
        <end position="566"/>
    </location>
</feature>
<dbReference type="Pfam" id="PF00084">
    <property type="entry name" value="Sushi"/>
    <property type="match status" value="17"/>
</dbReference>
<evidence type="ECO:0000259" key="5">
    <source>
        <dbReference type="PROSITE" id="PS50923"/>
    </source>
</evidence>
<feature type="disulfide bond" evidence="4">
    <location>
        <begin position="302"/>
        <end position="329"/>
    </location>
</feature>
<evidence type="ECO:0000256" key="4">
    <source>
        <dbReference type="PROSITE-ProRule" id="PRU00302"/>
    </source>
</evidence>
<feature type="domain" description="Sushi" evidence="5">
    <location>
        <begin position="162"/>
        <end position="213"/>
    </location>
</feature>
<feature type="disulfide bond" evidence="4">
    <location>
        <begin position="870"/>
        <end position="897"/>
    </location>
</feature>
<feature type="domain" description="Sushi" evidence="5">
    <location>
        <begin position="842"/>
        <end position="899"/>
    </location>
</feature>
<dbReference type="GO" id="GO:0016020">
    <property type="term" value="C:membrane"/>
    <property type="evidence" value="ECO:0007669"/>
    <property type="project" value="UniProtKB-SubCell"/>
</dbReference>
<feature type="domain" description="Sushi" evidence="5">
    <location>
        <begin position="666"/>
        <end position="723"/>
    </location>
</feature>
<keyword evidence="1" id="KW-0732">Signal</keyword>
<evidence type="ECO:0000256" key="3">
    <source>
        <dbReference type="ARBA" id="ARBA00023157"/>
    </source>
</evidence>
<evidence type="ECO:0000256" key="2">
    <source>
        <dbReference type="ARBA" id="ARBA00022737"/>
    </source>
</evidence>
<dbReference type="GO" id="GO:0005576">
    <property type="term" value="C:extracellular region"/>
    <property type="evidence" value="ECO:0007669"/>
    <property type="project" value="UniProtKB-SubCell"/>
</dbReference>
<evidence type="ECO:0000313" key="7">
    <source>
        <dbReference type="Proteomes" id="UP000314982"/>
    </source>
</evidence>
<dbReference type="PANTHER" id="PTHR45656">
    <property type="entry name" value="PROTEIN CBR-CLEC-78"/>
    <property type="match status" value="1"/>
</dbReference>
<dbReference type="SUPFAM" id="SSF57535">
    <property type="entry name" value="Complement control module/SCR domain"/>
    <property type="match status" value="18"/>
</dbReference>
<sequence length="1125" mass="121679">MDSVNKPKYAGNTELSYKCEEGFILNSSAKLKCMMGGEWTPSPYEVGCVPVRCSKPGGIERGYVSGTNYSFGAMVAYSCDKGFLIRGEKRRTCKANGEWGGVLPVCQPVSCPSPPSLNNGFIQVCCSSDQIHVKAQCNNIVPTHSYMCHLNQNTVSSVTHLILCSNPQNKGRFIFNSKVTYACDDGYRLTGHPERVCQANRQWSNGDPPVCHILTCDPPPIILHGQYRGSVGSIFEVGHKVEYVCDEGYELTGDAVWTCLKYGKWDKSSHPRCSLVQCQEPPLDENHLVLRSLDSGIVELSCEDGYVLHGARTLRCTLAQEWNDTFPVCKQVFCGPPPEVAFGDPSSAPLSAPSYFGSMVSYSCMDGFTLRKEGSVTCQADGYWSSPVPDCIPVECPQPVEIANGIVDVQGLMYLSTALYSCKPGYSLVGNATVLCGESGLWIGGVPSCQPIECSVPKEIPNGKVAYTKLQFNHVVIFSCHRGYRLHGPETLKCLANGEWDQETPVCIQIYCAPPNPIDNGFVEGLDHKFGVTIFYSCFPGFQLVGQNHLTCEEFGWSSSVPVCVPSDCGLLLDPNAELAGRDLTTSTALVCLEEGGWNGTAPMCVPAECEEPPSPDHGSVNVTDTSLGSLVKYSCEEGYELEGESVRQCVAGRKWSDVPPVCRPISCGDPGDIDNGSAEGDSFLYLEVLRYECSSGFVLKGGDTRTCKADGNWDAEKPWCEPISCGSPVVPSDVIVTGKEYTFNKHVELRCKSGLLLQGPSVSVCQADGTWSHGSPECRSAHCGRPESIPNGRILGSDFGYSREVWYECEEGYILSGGEPKRMCRGDGLWGEGPAPHCDIIACDPPQDISHGYLNGSSFHYDDVVEYVCFDGYEVFGDPVLRCSAQGHWVGTVPECRPCLCTPPVLKYGVVLGGDHACGNRVFFLCDEGYKVLGPAAATCEKGGVWSPGVPVCGRGRCVAAPPAVPHAVLQGASTTVPDTVTYRCRPGYQMKGSYPHVTCGREGRWGEVRISCEPVSCGEPTAEPHAQVVGEMFTFGSQIQYRCDEGYELTSQSDSLTCQYDGTWSKHIIKCRPAPCPLPANLTTHVLVTGEDLTPVGGAVTFSCPPGFLLQGPGLAECLVRLF</sequence>
<feature type="disulfide bond" evidence="4">
    <location>
        <begin position="927"/>
        <end position="954"/>
    </location>
</feature>
<dbReference type="GeneTree" id="ENSGT00940000156061"/>
<feature type="domain" description="Sushi" evidence="5">
    <location>
        <begin position="214"/>
        <end position="275"/>
    </location>
</feature>
<dbReference type="AlphaFoldDB" id="A0A4W5M1R8"/>
<keyword evidence="4" id="KW-0768">Sushi</keyword>
<comment type="caution">
    <text evidence="4">Lacks conserved residue(s) required for the propagation of feature annotation.</text>
</comment>
<evidence type="ECO:0000256" key="1">
    <source>
        <dbReference type="ARBA" id="ARBA00022729"/>
    </source>
</evidence>
<feature type="domain" description="Sushi" evidence="5">
    <location>
        <begin position="51"/>
        <end position="108"/>
    </location>
</feature>
<organism evidence="6 7">
    <name type="scientific">Hucho hucho</name>
    <name type="common">huchen</name>
    <dbReference type="NCBI Taxonomy" id="62062"/>
    <lineage>
        <taxon>Eukaryota</taxon>
        <taxon>Metazoa</taxon>
        <taxon>Chordata</taxon>
        <taxon>Craniata</taxon>
        <taxon>Vertebrata</taxon>
        <taxon>Euteleostomi</taxon>
        <taxon>Actinopterygii</taxon>
        <taxon>Neopterygii</taxon>
        <taxon>Teleostei</taxon>
        <taxon>Protacanthopterygii</taxon>
        <taxon>Salmoniformes</taxon>
        <taxon>Salmonidae</taxon>
        <taxon>Salmoninae</taxon>
        <taxon>Hucho</taxon>
    </lineage>
</organism>
<name>A0A4W5M1R8_9TELE</name>
<dbReference type="Gene3D" id="2.10.70.10">
    <property type="entry name" value="Complement Module, domain 1"/>
    <property type="match status" value="18"/>
</dbReference>
<feature type="domain" description="Sushi" evidence="5">
    <location>
        <begin position="782"/>
        <end position="841"/>
    </location>
</feature>
<feature type="disulfide bond" evidence="4">
    <location>
        <begin position="752"/>
        <end position="779"/>
    </location>
</feature>
<feature type="domain" description="Sushi" evidence="5">
    <location>
        <begin position="276"/>
        <end position="331"/>
    </location>
</feature>
<protein>
    <recommendedName>
        <fullName evidence="5">Sushi domain-containing protein</fullName>
    </recommendedName>
</protein>
<keyword evidence="3 4" id="KW-1015">Disulfide bond</keyword>
<feature type="disulfide bond" evidence="4">
    <location>
        <begin position="79"/>
        <end position="106"/>
    </location>
</feature>
<proteinExistence type="predicted"/>
<feature type="domain" description="Sushi" evidence="5">
    <location>
        <begin position="900"/>
        <end position="956"/>
    </location>
</feature>
<keyword evidence="2" id="KW-0677">Repeat</keyword>
<dbReference type="SMART" id="SM00032">
    <property type="entry name" value="CCP"/>
    <property type="match status" value="18"/>
</dbReference>
<keyword evidence="7" id="KW-1185">Reference proteome</keyword>
<reference evidence="6" key="2">
    <citation type="submission" date="2025-08" db="UniProtKB">
        <authorList>
            <consortium name="Ensembl"/>
        </authorList>
    </citation>
    <scope>IDENTIFICATION</scope>
</reference>
<feature type="domain" description="Sushi" evidence="5">
    <location>
        <begin position="957"/>
        <end position="1016"/>
    </location>
</feature>
<dbReference type="STRING" id="62062.ENSHHUP00000031739"/>
<feature type="domain" description="Sushi" evidence="5">
    <location>
        <begin position="1"/>
        <end position="50"/>
    </location>
</feature>
<feature type="disulfide bond" evidence="4">
    <location>
        <begin position="636"/>
        <end position="663"/>
    </location>
</feature>
<dbReference type="PROSITE" id="PS50923">
    <property type="entry name" value="SUSHI"/>
    <property type="match status" value="17"/>
</dbReference>